<dbReference type="Gene3D" id="2.10.25.10">
    <property type="entry name" value="Laminin"/>
    <property type="match status" value="2"/>
</dbReference>
<dbReference type="PROSITE" id="PS00022">
    <property type="entry name" value="EGF_1"/>
    <property type="match status" value="3"/>
</dbReference>
<dbReference type="Proteomes" id="UP000663836">
    <property type="component" value="Unassembled WGS sequence"/>
</dbReference>
<proteinExistence type="predicted"/>
<evidence type="ECO:0000313" key="10">
    <source>
        <dbReference type="EMBL" id="CAF1397042.1"/>
    </source>
</evidence>
<keyword evidence="3 6" id="KW-1133">Transmembrane helix</keyword>
<keyword evidence="13" id="KW-1185">Reference proteome</keyword>
<feature type="transmembrane region" description="Helical" evidence="6">
    <location>
        <begin position="685"/>
        <end position="706"/>
    </location>
</feature>
<dbReference type="InterPro" id="IPR000742">
    <property type="entry name" value="EGF"/>
</dbReference>
<dbReference type="GO" id="GO:0016020">
    <property type="term" value="C:membrane"/>
    <property type="evidence" value="ECO:0007669"/>
    <property type="project" value="UniProtKB-SubCell"/>
</dbReference>
<dbReference type="PROSITE" id="PS50026">
    <property type="entry name" value="EGF_3"/>
    <property type="match status" value="2"/>
</dbReference>
<dbReference type="Proteomes" id="UP000663870">
    <property type="component" value="Unassembled WGS sequence"/>
</dbReference>
<evidence type="ECO:0000313" key="9">
    <source>
        <dbReference type="EMBL" id="CAF1286612.1"/>
    </source>
</evidence>
<accession>A0A815XZU9</accession>
<feature type="domain" description="G-protein coupled receptors family 1 profile" evidence="8">
    <location>
        <begin position="448"/>
        <end position="711"/>
    </location>
</feature>
<comment type="caution">
    <text evidence="11">The sequence shown here is derived from an EMBL/GenBank/DDBJ whole genome shotgun (WGS) entry which is preliminary data.</text>
</comment>
<feature type="transmembrane region" description="Helical" evidence="6">
    <location>
        <begin position="468"/>
        <end position="492"/>
    </location>
</feature>
<dbReference type="Proteomes" id="UP000663854">
    <property type="component" value="Unassembled WGS sequence"/>
</dbReference>
<feature type="transmembrane region" description="Helical" evidence="6">
    <location>
        <begin position="552"/>
        <end position="569"/>
    </location>
</feature>
<evidence type="ECO:0008006" key="14">
    <source>
        <dbReference type="Google" id="ProtNLM"/>
    </source>
</evidence>
<dbReference type="EMBL" id="CAJNOT010003717">
    <property type="protein sequence ID" value="CAF1397042.1"/>
    <property type="molecule type" value="Genomic_DNA"/>
</dbReference>
<evidence type="ECO:0000313" key="12">
    <source>
        <dbReference type="EMBL" id="CAF4136847.1"/>
    </source>
</evidence>
<dbReference type="Gene3D" id="1.20.1070.10">
    <property type="entry name" value="Rhodopsin 7-helix transmembrane proteins"/>
    <property type="match status" value="1"/>
</dbReference>
<evidence type="ECO:0000256" key="6">
    <source>
        <dbReference type="SAM" id="Phobius"/>
    </source>
</evidence>
<dbReference type="EMBL" id="CAJNOH010002320">
    <property type="protein sequence ID" value="CAF1286612.1"/>
    <property type="molecule type" value="Genomic_DNA"/>
</dbReference>
<dbReference type="SUPFAM" id="SSF57196">
    <property type="entry name" value="EGF/Laminin"/>
    <property type="match status" value="1"/>
</dbReference>
<dbReference type="EMBL" id="CAJOBD010009522">
    <property type="protein sequence ID" value="CAF4136847.1"/>
    <property type="molecule type" value="Genomic_DNA"/>
</dbReference>
<feature type="disulfide bond" evidence="5">
    <location>
        <begin position="202"/>
        <end position="211"/>
    </location>
</feature>
<dbReference type="PANTHER" id="PTHR24044:SF420">
    <property type="entry name" value="DELTA AND NOTCH-LIKE EPIDERMAL GROWTH FACTOR-RELATED RECEPTOR ISOFORM X1"/>
    <property type="match status" value="1"/>
</dbReference>
<gene>
    <name evidence="12" type="ORF">JBS370_LOCUS33311</name>
    <name evidence="11" type="ORF">JXQ802_LOCUS44589</name>
    <name evidence="9" type="ORF">PYM288_LOCUS29167</name>
    <name evidence="10" type="ORF">ZHD862_LOCUS32925</name>
</gene>
<evidence type="ECO:0000256" key="3">
    <source>
        <dbReference type="ARBA" id="ARBA00022989"/>
    </source>
</evidence>
<comment type="subcellular location">
    <subcellularLocation>
        <location evidence="1">Membrane</location>
    </subcellularLocation>
</comment>
<feature type="transmembrane region" description="Helical" evidence="6">
    <location>
        <begin position="653"/>
        <end position="673"/>
    </location>
</feature>
<keyword evidence="2 6" id="KW-0812">Transmembrane</keyword>
<dbReference type="PANTHER" id="PTHR24044">
    <property type="entry name" value="NOTCH LIGAND FAMILY MEMBER"/>
    <property type="match status" value="1"/>
</dbReference>
<dbReference type="PROSITE" id="PS50262">
    <property type="entry name" value="G_PROTEIN_RECEP_F1_2"/>
    <property type="match status" value="1"/>
</dbReference>
<organism evidence="11 13">
    <name type="scientific">Rotaria sordida</name>
    <dbReference type="NCBI Taxonomy" id="392033"/>
    <lineage>
        <taxon>Eukaryota</taxon>
        <taxon>Metazoa</taxon>
        <taxon>Spiralia</taxon>
        <taxon>Gnathifera</taxon>
        <taxon>Rotifera</taxon>
        <taxon>Eurotatoria</taxon>
        <taxon>Bdelloidea</taxon>
        <taxon>Philodinida</taxon>
        <taxon>Philodinidae</taxon>
        <taxon>Rotaria</taxon>
    </lineage>
</organism>
<dbReference type="SMART" id="SM00181">
    <property type="entry name" value="EGF"/>
    <property type="match status" value="3"/>
</dbReference>
<keyword evidence="5" id="KW-0245">EGF-like domain</keyword>
<evidence type="ECO:0000256" key="5">
    <source>
        <dbReference type="PROSITE-ProRule" id="PRU00076"/>
    </source>
</evidence>
<evidence type="ECO:0000256" key="2">
    <source>
        <dbReference type="ARBA" id="ARBA00022692"/>
    </source>
</evidence>
<protein>
    <recommendedName>
        <fullName evidence="14">EGF-like domain-containing protein</fullName>
    </recommendedName>
</protein>
<sequence>MFTIVFLLINNEYQTIESYDQIEFISVQDCGKKYHVNLLYSTRPKDRTQNYSVRINVYDQHSMEYHGSWNYPIIFPFLPVNRMAIILIIPVHQVIPICHALNCGSHGQCLKFVNSDEIFCKCNDGWSGKQCVTVSSSKFRCAPDSLTVGITNERPICVCPLNKFGSRCYLKRISCSDSMCQNRGTCIVRDERMPSLKPFCICMKGYSGTNCEVKDTKIDILLENLPIPSAILLHFITAHGDKPESRTTTFGKIPVDQSSTTVYISSMFHFIFVEFFDTLYFAHLQYTYTSGEIIRKTIKPSHRCPSIDELFDVTITKLHQLRRIKHYPIVCQQQKKLCFYDDSYICYCYNNDTPNCFIFNHNMTYNCHGYSYCQNGGRCYQNDIVCPTSSMCECTDCFYGSRCQFPSKGFGLSLDLVLGPHIRPNNHSLVVRISISIVLLLTILGFINGVLSILTFQTKKSRDSASGLYLFNSSITSILIIIIFSLKFWLLILSQKRIITNRSILFIQCLLIDFLLRISLNMESWLNACVSLERVIMIVKGVRFDNIKSKHISKWIVVILLLFNIITTIQDPISRHLVDDEEDQRTWCVVKYSSLLQIFNSSFYLFHFLTPFLINFMSALLIIIRLAQQRNISRSHQKFQKYFRKQLNTHKHLLVAPIVLVILSLPRLIISLLPGCMKSFREPWFFLFGYFVSFIPALVSFITFVLPSNVYKKEFLFAFRRLKQRLRGIS</sequence>
<dbReference type="CDD" id="cd00637">
    <property type="entry name" value="7tm_classA_rhodopsin-like"/>
    <property type="match status" value="1"/>
</dbReference>
<evidence type="ECO:0000313" key="11">
    <source>
        <dbReference type="EMBL" id="CAF1563860.1"/>
    </source>
</evidence>
<dbReference type="AlphaFoldDB" id="A0A815XZU9"/>
<evidence type="ECO:0000259" key="8">
    <source>
        <dbReference type="PROSITE" id="PS50262"/>
    </source>
</evidence>
<dbReference type="InterPro" id="IPR000276">
    <property type="entry name" value="GPCR_Rhodpsn"/>
</dbReference>
<name>A0A815XZU9_9BILA</name>
<dbReference type="EMBL" id="CAJNOL010003471">
    <property type="protein sequence ID" value="CAF1563860.1"/>
    <property type="molecule type" value="Genomic_DNA"/>
</dbReference>
<dbReference type="PROSITE" id="PS01186">
    <property type="entry name" value="EGF_2"/>
    <property type="match status" value="2"/>
</dbReference>
<dbReference type="GO" id="GO:0004930">
    <property type="term" value="F:G protein-coupled receptor activity"/>
    <property type="evidence" value="ECO:0007669"/>
    <property type="project" value="InterPro"/>
</dbReference>
<feature type="transmembrane region" description="Helical" evidence="6">
    <location>
        <begin position="433"/>
        <end position="456"/>
    </location>
</feature>
<comment type="caution">
    <text evidence="5">Lacks conserved residue(s) required for the propagation of feature annotation.</text>
</comment>
<dbReference type="GO" id="GO:0005112">
    <property type="term" value="F:Notch binding"/>
    <property type="evidence" value="ECO:0007669"/>
    <property type="project" value="TreeGrafter"/>
</dbReference>
<feature type="transmembrane region" description="Helical" evidence="6">
    <location>
        <begin position="603"/>
        <end position="624"/>
    </location>
</feature>
<dbReference type="SUPFAM" id="SSF81321">
    <property type="entry name" value="Family A G protein-coupled receptor-like"/>
    <property type="match status" value="1"/>
</dbReference>
<dbReference type="Proteomes" id="UP000663864">
    <property type="component" value="Unassembled WGS sequence"/>
</dbReference>
<evidence type="ECO:0000256" key="1">
    <source>
        <dbReference type="ARBA" id="ARBA00004370"/>
    </source>
</evidence>
<keyword evidence="4 6" id="KW-0472">Membrane</keyword>
<evidence type="ECO:0000259" key="7">
    <source>
        <dbReference type="PROSITE" id="PS50026"/>
    </source>
</evidence>
<dbReference type="Pfam" id="PF00001">
    <property type="entry name" value="7tm_1"/>
    <property type="match status" value="1"/>
</dbReference>
<feature type="domain" description="EGF-like" evidence="7">
    <location>
        <begin position="94"/>
        <end position="132"/>
    </location>
</feature>
<feature type="domain" description="EGF-like" evidence="7">
    <location>
        <begin position="171"/>
        <end position="212"/>
    </location>
</feature>
<evidence type="ECO:0000256" key="4">
    <source>
        <dbReference type="ARBA" id="ARBA00023136"/>
    </source>
</evidence>
<feature type="disulfide bond" evidence="5">
    <location>
        <begin position="103"/>
        <end position="120"/>
    </location>
</feature>
<reference evidence="11" key="1">
    <citation type="submission" date="2021-02" db="EMBL/GenBank/DDBJ databases">
        <authorList>
            <person name="Nowell W R."/>
        </authorList>
    </citation>
    <scope>NUCLEOTIDE SEQUENCE</scope>
</reference>
<feature type="disulfide bond" evidence="5">
    <location>
        <begin position="122"/>
        <end position="131"/>
    </location>
</feature>
<evidence type="ECO:0000313" key="13">
    <source>
        <dbReference type="Proteomes" id="UP000663870"/>
    </source>
</evidence>
<dbReference type="InterPro" id="IPR017452">
    <property type="entry name" value="GPCR_Rhodpsn_7TM"/>
</dbReference>
<keyword evidence="5" id="KW-1015">Disulfide bond</keyword>
<dbReference type="InterPro" id="IPR050906">
    <property type="entry name" value="Notch_signaling"/>
</dbReference>